<dbReference type="AlphaFoldDB" id="A0AAN9SX44"/>
<dbReference type="Proteomes" id="UP001386955">
    <property type="component" value="Unassembled WGS sequence"/>
</dbReference>
<dbReference type="InterPro" id="IPR034566">
    <property type="entry name" value="MTOPVIB_plant"/>
</dbReference>
<dbReference type="GO" id="GO:0042138">
    <property type="term" value="P:meiotic DNA double-strand break formation"/>
    <property type="evidence" value="ECO:0007669"/>
    <property type="project" value="InterPro"/>
</dbReference>
<dbReference type="PANTHER" id="PTHR36722:SF1">
    <property type="entry name" value="TYPE 2 DNA TOPOISOMERASE 6 SUBUNIT B-LIKE"/>
    <property type="match status" value="1"/>
</dbReference>
<dbReference type="GO" id="GO:0007131">
    <property type="term" value="P:reciprocal meiotic recombination"/>
    <property type="evidence" value="ECO:0007669"/>
    <property type="project" value="TreeGrafter"/>
</dbReference>
<dbReference type="EMBL" id="JAYMYS010000002">
    <property type="protein sequence ID" value="KAK7407252.1"/>
    <property type="molecule type" value="Genomic_DNA"/>
</dbReference>
<dbReference type="PANTHER" id="PTHR36722">
    <property type="entry name" value="TYPE 2 DNA TOPOISOMERASE 6 SUBUNIT B-LIKE"/>
    <property type="match status" value="1"/>
</dbReference>
<proteinExistence type="predicted"/>
<dbReference type="GO" id="GO:0000793">
    <property type="term" value="C:condensed chromosome"/>
    <property type="evidence" value="ECO:0007669"/>
    <property type="project" value="TreeGrafter"/>
</dbReference>
<name>A0AAN9SX44_PSOTE</name>
<sequence>MIPAPRKMSPLDRNLVKRAVKLALDDLKANHSQDFLSSRALQIRSYAPDLAKTISGLILSSSDLDFQGECLSLLGLQSQEVGSESLENCIKERIVSVIAMNDTKPHNSQQMGPFLFEELEDPVQDLEFQENDFSPLDLDF</sequence>
<organism evidence="1 2">
    <name type="scientific">Psophocarpus tetragonolobus</name>
    <name type="common">Winged bean</name>
    <name type="synonym">Dolichos tetragonolobus</name>
    <dbReference type="NCBI Taxonomy" id="3891"/>
    <lineage>
        <taxon>Eukaryota</taxon>
        <taxon>Viridiplantae</taxon>
        <taxon>Streptophyta</taxon>
        <taxon>Embryophyta</taxon>
        <taxon>Tracheophyta</taxon>
        <taxon>Spermatophyta</taxon>
        <taxon>Magnoliopsida</taxon>
        <taxon>eudicotyledons</taxon>
        <taxon>Gunneridae</taxon>
        <taxon>Pentapetalae</taxon>
        <taxon>rosids</taxon>
        <taxon>fabids</taxon>
        <taxon>Fabales</taxon>
        <taxon>Fabaceae</taxon>
        <taxon>Papilionoideae</taxon>
        <taxon>50 kb inversion clade</taxon>
        <taxon>NPAAA clade</taxon>
        <taxon>indigoferoid/millettioid clade</taxon>
        <taxon>Phaseoleae</taxon>
        <taxon>Psophocarpus</taxon>
    </lineage>
</organism>
<evidence type="ECO:0000313" key="2">
    <source>
        <dbReference type="Proteomes" id="UP001386955"/>
    </source>
</evidence>
<gene>
    <name evidence="1" type="ORF">VNO78_08995</name>
</gene>
<accession>A0AAN9SX44</accession>
<comment type="caution">
    <text evidence="1">The sequence shown here is derived from an EMBL/GenBank/DDBJ whole genome shotgun (WGS) entry which is preliminary data.</text>
</comment>
<protein>
    <submittedName>
        <fullName evidence="1">Uncharacterized protein</fullName>
    </submittedName>
</protein>
<reference evidence="1 2" key="1">
    <citation type="submission" date="2024-01" db="EMBL/GenBank/DDBJ databases">
        <title>The genomes of 5 underutilized Papilionoideae crops provide insights into root nodulation and disease resistanc.</title>
        <authorList>
            <person name="Jiang F."/>
        </authorList>
    </citation>
    <scope>NUCLEOTIDE SEQUENCE [LARGE SCALE GENOMIC DNA]</scope>
    <source>
        <strain evidence="1">DUOXIRENSHENG_FW03</strain>
        <tissue evidence="1">Leaves</tissue>
    </source>
</reference>
<keyword evidence="2" id="KW-1185">Reference proteome</keyword>
<evidence type="ECO:0000313" key="1">
    <source>
        <dbReference type="EMBL" id="KAK7407252.1"/>
    </source>
</evidence>
<dbReference type="GO" id="GO:0030674">
    <property type="term" value="F:protein-macromolecule adaptor activity"/>
    <property type="evidence" value="ECO:0007669"/>
    <property type="project" value="TreeGrafter"/>
</dbReference>